<evidence type="ECO:0000256" key="2">
    <source>
        <dbReference type="ARBA" id="ARBA00009012"/>
    </source>
</evidence>
<dbReference type="OrthoDB" id="30881at2759"/>
<keyword evidence="5 6" id="KW-0472">Membrane</keyword>
<keyword evidence="3 6" id="KW-0812">Transmembrane</keyword>
<feature type="transmembrane region" description="Helical" evidence="6">
    <location>
        <begin position="28"/>
        <end position="58"/>
    </location>
</feature>
<evidence type="ECO:0000256" key="4">
    <source>
        <dbReference type="ARBA" id="ARBA00022989"/>
    </source>
</evidence>
<keyword evidence="4 6" id="KW-1133">Transmembrane helix</keyword>
<dbReference type="GO" id="GO:0016020">
    <property type="term" value="C:membrane"/>
    <property type="evidence" value="ECO:0007669"/>
    <property type="project" value="UniProtKB-SubCell"/>
</dbReference>
<dbReference type="STRING" id="685588.A0A067S5U3"/>
<dbReference type="InterPro" id="IPR002794">
    <property type="entry name" value="DUF92_TMEM19"/>
</dbReference>
<gene>
    <name evidence="7" type="ORF">GALMADRAFT_81162</name>
</gene>
<evidence type="ECO:0008006" key="9">
    <source>
        <dbReference type="Google" id="ProtNLM"/>
    </source>
</evidence>
<evidence type="ECO:0000256" key="6">
    <source>
        <dbReference type="SAM" id="Phobius"/>
    </source>
</evidence>
<proteinExistence type="inferred from homology"/>
<dbReference type="Pfam" id="PF01940">
    <property type="entry name" value="DUF92"/>
    <property type="match status" value="1"/>
</dbReference>
<keyword evidence="8" id="KW-1185">Reference proteome</keyword>
<feature type="transmembrane region" description="Helical" evidence="6">
    <location>
        <begin position="239"/>
        <end position="258"/>
    </location>
</feature>
<dbReference type="AlphaFoldDB" id="A0A067S5U3"/>
<dbReference type="EMBL" id="KL142426">
    <property type="protein sequence ID" value="KDR66176.1"/>
    <property type="molecule type" value="Genomic_DNA"/>
</dbReference>
<sequence length="264" mass="27363">MQIPLVPLALASLLSGHGLRKHSLSPSGALAALVVGFLMMAGGTRVFGVTLIGFYLVGSRATKYGKNRKALLEDGYQEGGYRSAWQVLCNSASALVASVLWNAAFAPTSVQAAGARLLGVDVAALVLHLNNTTPYDTSDKGWCPASTTVADGWSRALMFASLGHFACCLGDTLASELGILSRSRPRLITTLKAVPPGTNGAMSFGGTVASIVGGGVVGTLVGVTLVLENAKCSEGWSHILFESVCWGMCWGGFGSLVSPDSPWK</sequence>
<reference evidence="8" key="1">
    <citation type="journal article" date="2014" name="Proc. Natl. Acad. Sci. U.S.A.">
        <title>Extensive sampling of basidiomycete genomes demonstrates inadequacy of the white-rot/brown-rot paradigm for wood decay fungi.</title>
        <authorList>
            <person name="Riley R."/>
            <person name="Salamov A.A."/>
            <person name="Brown D.W."/>
            <person name="Nagy L.G."/>
            <person name="Floudas D."/>
            <person name="Held B.W."/>
            <person name="Levasseur A."/>
            <person name="Lombard V."/>
            <person name="Morin E."/>
            <person name="Otillar R."/>
            <person name="Lindquist E.A."/>
            <person name="Sun H."/>
            <person name="LaButti K.M."/>
            <person name="Schmutz J."/>
            <person name="Jabbour D."/>
            <person name="Luo H."/>
            <person name="Baker S.E."/>
            <person name="Pisabarro A.G."/>
            <person name="Walton J.D."/>
            <person name="Blanchette R.A."/>
            <person name="Henrissat B."/>
            <person name="Martin F."/>
            <person name="Cullen D."/>
            <person name="Hibbett D.S."/>
            <person name="Grigoriev I.V."/>
        </authorList>
    </citation>
    <scope>NUCLEOTIDE SEQUENCE [LARGE SCALE GENOMIC DNA]</scope>
    <source>
        <strain evidence="8">CBS 339.88</strain>
    </source>
</reference>
<evidence type="ECO:0000313" key="7">
    <source>
        <dbReference type="EMBL" id="KDR66176.1"/>
    </source>
</evidence>
<comment type="similarity">
    <text evidence="2">Belongs to the TMEM19 family.</text>
</comment>
<dbReference type="PANTHER" id="PTHR13353:SF5">
    <property type="entry name" value="TRANSMEMBRANE PROTEIN 19"/>
    <property type="match status" value="1"/>
</dbReference>
<accession>A0A067S5U3</accession>
<feature type="transmembrane region" description="Helical" evidence="6">
    <location>
        <begin position="200"/>
        <end position="227"/>
    </location>
</feature>
<dbReference type="Proteomes" id="UP000027222">
    <property type="component" value="Unassembled WGS sequence"/>
</dbReference>
<dbReference type="HOGENOM" id="CLU_036918_3_0_1"/>
<evidence type="ECO:0000256" key="3">
    <source>
        <dbReference type="ARBA" id="ARBA00022692"/>
    </source>
</evidence>
<name>A0A067S5U3_GALM3</name>
<organism evidence="7 8">
    <name type="scientific">Galerina marginata (strain CBS 339.88)</name>
    <dbReference type="NCBI Taxonomy" id="685588"/>
    <lineage>
        <taxon>Eukaryota</taxon>
        <taxon>Fungi</taxon>
        <taxon>Dikarya</taxon>
        <taxon>Basidiomycota</taxon>
        <taxon>Agaricomycotina</taxon>
        <taxon>Agaricomycetes</taxon>
        <taxon>Agaricomycetidae</taxon>
        <taxon>Agaricales</taxon>
        <taxon>Agaricineae</taxon>
        <taxon>Strophariaceae</taxon>
        <taxon>Galerina</taxon>
    </lineage>
</organism>
<protein>
    <recommendedName>
        <fullName evidence="9">Integral membrane family protein</fullName>
    </recommendedName>
</protein>
<evidence type="ECO:0000256" key="5">
    <source>
        <dbReference type="ARBA" id="ARBA00023136"/>
    </source>
</evidence>
<evidence type="ECO:0000256" key="1">
    <source>
        <dbReference type="ARBA" id="ARBA00004141"/>
    </source>
</evidence>
<evidence type="ECO:0000313" key="8">
    <source>
        <dbReference type="Proteomes" id="UP000027222"/>
    </source>
</evidence>
<comment type="subcellular location">
    <subcellularLocation>
        <location evidence="1">Membrane</location>
        <topology evidence="1">Multi-pass membrane protein</topology>
    </subcellularLocation>
</comment>
<dbReference type="PANTHER" id="PTHR13353">
    <property type="entry name" value="TRANSMEMBRANE PROTEIN 19"/>
    <property type="match status" value="1"/>
</dbReference>